<keyword evidence="3" id="KW-1003">Cell membrane</keyword>
<proteinExistence type="predicted"/>
<evidence type="ECO:0000256" key="5">
    <source>
        <dbReference type="ARBA" id="ARBA00022692"/>
    </source>
</evidence>
<dbReference type="GO" id="GO:0005886">
    <property type="term" value="C:plasma membrane"/>
    <property type="evidence" value="ECO:0007669"/>
    <property type="project" value="UniProtKB-SubCell"/>
</dbReference>
<reference evidence="10" key="1">
    <citation type="submission" date="2013-04" db="EMBL/GenBank/DDBJ databases">
        <authorList>
            <person name="Qu J."/>
            <person name="Murali S.C."/>
            <person name="Bandaranaike D."/>
            <person name="Bellair M."/>
            <person name="Blankenburg K."/>
            <person name="Chao H."/>
            <person name="Dinh H."/>
            <person name="Doddapaneni H."/>
            <person name="Downs B."/>
            <person name="Dugan-Rocha S."/>
            <person name="Elkadiri S."/>
            <person name="Gnanaolivu R.D."/>
            <person name="Hernandez B."/>
            <person name="Javaid M."/>
            <person name="Jayaseelan J.C."/>
            <person name="Lee S."/>
            <person name="Li M."/>
            <person name="Ming W."/>
            <person name="Munidasa M."/>
            <person name="Muniz J."/>
            <person name="Nguyen L."/>
            <person name="Ongeri F."/>
            <person name="Osuji N."/>
            <person name="Pu L.-L."/>
            <person name="Puazo M."/>
            <person name="Qu C."/>
            <person name="Quiroz J."/>
            <person name="Raj R."/>
            <person name="Weissenberger G."/>
            <person name="Xin Y."/>
            <person name="Zou X."/>
            <person name="Han Y."/>
            <person name="Richards S."/>
            <person name="Worley K."/>
            <person name="Muzny D."/>
            <person name="Gibbs R."/>
        </authorList>
    </citation>
    <scope>NUCLEOTIDE SEQUENCE</scope>
    <source>
        <strain evidence="10">Sampled in the wild</strain>
    </source>
</reference>
<evidence type="ECO:0000313" key="10">
    <source>
        <dbReference type="EMBL" id="KAG8239875.1"/>
    </source>
</evidence>
<evidence type="ECO:0000256" key="8">
    <source>
        <dbReference type="SAM" id="Phobius"/>
    </source>
</evidence>
<feature type="transmembrane region" description="Helical" evidence="8">
    <location>
        <begin position="200"/>
        <end position="226"/>
    </location>
</feature>
<feature type="transmembrane region" description="Helical" evidence="8">
    <location>
        <begin position="101"/>
        <end position="123"/>
    </location>
</feature>
<feature type="transmembrane region" description="Helical" evidence="8">
    <location>
        <begin position="135"/>
        <end position="155"/>
    </location>
</feature>
<dbReference type="InterPro" id="IPR005828">
    <property type="entry name" value="MFS_sugar_transport-like"/>
</dbReference>
<dbReference type="InterPro" id="IPR003663">
    <property type="entry name" value="Sugar/inositol_transpt"/>
</dbReference>
<dbReference type="EMBL" id="KZ310143">
    <property type="protein sequence ID" value="KAG8239875.1"/>
    <property type="molecule type" value="Genomic_DNA"/>
</dbReference>
<reference evidence="10" key="2">
    <citation type="submission" date="2017-10" db="EMBL/GenBank/DDBJ databases">
        <title>Ladona fulva Genome sequencing and assembly.</title>
        <authorList>
            <person name="Murali S."/>
            <person name="Richards S."/>
            <person name="Bandaranaike D."/>
            <person name="Bellair M."/>
            <person name="Blankenburg K."/>
            <person name="Chao H."/>
            <person name="Dinh H."/>
            <person name="Doddapaneni H."/>
            <person name="Dugan-Rocha S."/>
            <person name="Elkadiri S."/>
            <person name="Gnanaolivu R."/>
            <person name="Hernandez B."/>
            <person name="Skinner E."/>
            <person name="Javaid M."/>
            <person name="Lee S."/>
            <person name="Li M."/>
            <person name="Ming W."/>
            <person name="Munidasa M."/>
            <person name="Muniz J."/>
            <person name="Nguyen L."/>
            <person name="Hughes D."/>
            <person name="Osuji N."/>
            <person name="Pu L.-L."/>
            <person name="Puazo M."/>
            <person name="Qu C."/>
            <person name="Quiroz J."/>
            <person name="Raj R."/>
            <person name="Weissenberger G."/>
            <person name="Xin Y."/>
            <person name="Zou X."/>
            <person name="Han Y."/>
            <person name="Worley K."/>
            <person name="Muzny D."/>
            <person name="Gibbs R."/>
        </authorList>
    </citation>
    <scope>NUCLEOTIDE SEQUENCE</scope>
    <source>
        <strain evidence="10">Sampled in the wild</strain>
    </source>
</reference>
<name>A0A8K0KRY4_LADFU</name>
<evidence type="ECO:0000256" key="3">
    <source>
        <dbReference type="ARBA" id="ARBA00022475"/>
    </source>
</evidence>
<evidence type="ECO:0000256" key="4">
    <source>
        <dbReference type="ARBA" id="ARBA00022597"/>
    </source>
</evidence>
<dbReference type="Proteomes" id="UP000792457">
    <property type="component" value="Unassembled WGS sequence"/>
</dbReference>
<dbReference type="PROSITE" id="PS50850">
    <property type="entry name" value="MFS"/>
    <property type="match status" value="1"/>
</dbReference>
<keyword evidence="11" id="KW-1185">Reference proteome</keyword>
<keyword evidence="7 8" id="KW-0472">Membrane</keyword>
<keyword evidence="5 8" id="KW-0812">Transmembrane</keyword>
<dbReference type="Pfam" id="PF00083">
    <property type="entry name" value="Sugar_tr"/>
    <property type="match status" value="1"/>
</dbReference>
<feature type="domain" description="Major facilitator superfamily (MFS) profile" evidence="9">
    <location>
        <begin position="1"/>
        <end position="293"/>
    </location>
</feature>
<gene>
    <name evidence="10" type="ORF">J437_LFUL019464</name>
</gene>
<comment type="caution">
    <text evidence="10">The sequence shown here is derived from an EMBL/GenBank/DDBJ whole genome shotgun (WGS) entry which is preliminary data.</text>
</comment>
<dbReference type="OrthoDB" id="4142200at2759"/>
<dbReference type="InterPro" id="IPR020846">
    <property type="entry name" value="MFS_dom"/>
</dbReference>
<dbReference type="AlphaFoldDB" id="A0A8K0KRY4"/>
<evidence type="ECO:0000256" key="1">
    <source>
        <dbReference type="ARBA" id="ARBA00004651"/>
    </source>
</evidence>
<feature type="transmembrane region" description="Helical" evidence="8">
    <location>
        <begin position="267"/>
        <end position="289"/>
    </location>
</feature>
<feature type="transmembrane region" description="Helical" evidence="8">
    <location>
        <begin position="167"/>
        <end position="188"/>
    </location>
</feature>
<evidence type="ECO:0000256" key="2">
    <source>
        <dbReference type="ARBA" id="ARBA00022448"/>
    </source>
</evidence>
<dbReference type="SUPFAM" id="SSF103473">
    <property type="entry name" value="MFS general substrate transporter"/>
    <property type="match status" value="1"/>
</dbReference>
<dbReference type="PRINTS" id="PR00171">
    <property type="entry name" value="SUGRTRNSPORT"/>
</dbReference>
<evidence type="ECO:0000256" key="6">
    <source>
        <dbReference type="ARBA" id="ARBA00022989"/>
    </source>
</evidence>
<dbReference type="FunFam" id="1.20.1250.20:FF:000218">
    <property type="entry name" value="facilitated trehalose transporter Tret1"/>
    <property type="match status" value="1"/>
</dbReference>
<keyword evidence="4" id="KW-0762">Sugar transport</keyword>
<dbReference type="Gene3D" id="1.20.1250.20">
    <property type="entry name" value="MFS general substrate transporter like domains"/>
    <property type="match status" value="1"/>
</dbReference>
<keyword evidence="6 8" id="KW-1133">Transmembrane helix</keyword>
<dbReference type="InterPro" id="IPR005829">
    <property type="entry name" value="Sugar_transporter_CS"/>
</dbReference>
<dbReference type="InterPro" id="IPR050549">
    <property type="entry name" value="MFS_Trehalose_Transporter"/>
</dbReference>
<organism evidence="10 11">
    <name type="scientific">Ladona fulva</name>
    <name type="common">Scarce chaser dragonfly</name>
    <name type="synonym">Libellula fulva</name>
    <dbReference type="NCBI Taxonomy" id="123851"/>
    <lineage>
        <taxon>Eukaryota</taxon>
        <taxon>Metazoa</taxon>
        <taxon>Ecdysozoa</taxon>
        <taxon>Arthropoda</taxon>
        <taxon>Hexapoda</taxon>
        <taxon>Insecta</taxon>
        <taxon>Pterygota</taxon>
        <taxon>Palaeoptera</taxon>
        <taxon>Odonata</taxon>
        <taxon>Epiprocta</taxon>
        <taxon>Anisoptera</taxon>
        <taxon>Libelluloidea</taxon>
        <taxon>Libellulidae</taxon>
        <taxon>Ladona</taxon>
    </lineage>
</organism>
<sequence length="315" mass="33384">MFNLGILFANAVGAARHYSALAWSCGAMAIIFLAVFIFMPETPQYLLSVGHTDDALSALRWLRGKESVSMELASMVEVVERSARERTSLRAVLSTLTMRRALILSIGLVIIQQLSGINVVFFYTQSIFEAAGSTMSPSTCAITVAVVMLIFSQIAAPLSDRAGRRALLLASAIGMAVSLAALGGYFHAKTTMGDDAVASVFWLPLASVIAYMCFYLLGFGPLPWAVMAELLPPSAKGTAGALVSSSCWVLSFIATKCFQDLVDALGTAAAFFIFAGCSAAGAVFVFCLLPETKAKSLDQIQRELSVGFRAASAPS</sequence>
<evidence type="ECO:0000256" key="7">
    <source>
        <dbReference type="ARBA" id="ARBA00023136"/>
    </source>
</evidence>
<comment type="subcellular location">
    <subcellularLocation>
        <location evidence="1">Cell membrane</location>
        <topology evidence="1">Multi-pass membrane protein</topology>
    </subcellularLocation>
</comment>
<dbReference type="PROSITE" id="PS00216">
    <property type="entry name" value="SUGAR_TRANSPORT_1"/>
    <property type="match status" value="1"/>
</dbReference>
<evidence type="ECO:0000259" key="9">
    <source>
        <dbReference type="PROSITE" id="PS50850"/>
    </source>
</evidence>
<dbReference type="PANTHER" id="PTHR48021:SF47">
    <property type="entry name" value="GH17672P"/>
    <property type="match status" value="1"/>
</dbReference>
<evidence type="ECO:0000313" key="11">
    <source>
        <dbReference type="Proteomes" id="UP000792457"/>
    </source>
</evidence>
<dbReference type="GO" id="GO:0022857">
    <property type="term" value="F:transmembrane transporter activity"/>
    <property type="evidence" value="ECO:0007669"/>
    <property type="project" value="InterPro"/>
</dbReference>
<dbReference type="PANTHER" id="PTHR48021">
    <property type="match status" value="1"/>
</dbReference>
<dbReference type="InterPro" id="IPR036259">
    <property type="entry name" value="MFS_trans_sf"/>
</dbReference>
<accession>A0A8K0KRY4</accession>
<protein>
    <recommendedName>
        <fullName evidence="9">Major facilitator superfamily (MFS) profile domain-containing protein</fullName>
    </recommendedName>
</protein>
<feature type="transmembrane region" description="Helical" evidence="8">
    <location>
        <begin position="20"/>
        <end position="39"/>
    </location>
</feature>
<keyword evidence="2" id="KW-0813">Transport</keyword>